<gene>
    <name evidence="2" type="ORF">GGR36_004346</name>
</gene>
<organism evidence="2 3">
    <name type="scientific">Niveibacterium umoris</name>
    <dbReference type="NCBI Taxonomy" id="1193620"/>
    <lineage>
        <taxon>Bacteria</taxon>
        <taxon>Pseudomonadati</taxon>
        <taxon>Pseudomonadota</taxon>
        <taxon>Betaproteobacteria</taxon>
        <taxon>Rhodocyclales</taxon>
        <taxon>Rhodocyclaceae</taxon>
        <taxon>Niveibacterium</taxon>
    </lineage>
</organism>
<dbReference type="EMBL" id="JACIET010000012">
    <property type="protein sequence ID" value="MBB4014978.1"/>
    <property type="molecule type" value="Genomic_DNA"/>
</dbReference>
<keyword evidence="1" id="KW-1133">Transmembrane helix</keyword>
<feature type="transmembrane region" description="Helical" evidence="1">
    <location>
        <begin position="27"/>
        <end position="46"/>
    </location>
</feature>
<evidence type="ECO:0000313" key="2">
    <source>
        <dbReference type="EMBL" id="MBB4014978.1"/>
    </source>
</evidence>
<name>A0A840BTZ3_9RHOO</name>
<proteinExistence type="predicted"/>
<evidence type="ECO:0000256" key="1">
    <source>
        <dbReference type="SAM" id="Phobius"/>
    </source>
</evidence>
<dbReference type="Proteomes" id="UP000561045">
    <property type="component" value="Unassembled WGS sequence"/>
</dbReference>
<accession>A0A840BTZ3</accession>
<protein>
    <submittedName>
        <fullName evidence="2">Uncharacterized protein</fullName>
    </submittedName>
</protein>
<comment type="caution">
    <text evidence="2">The sequence shown here is derived from an EMBL/GenBank/DDBJ whole genome shotgun (WGS) entry which is preliminary data.</text>
</comment>
<reference evidence="2 3" key="1">
    <citation type="submission" date="2020-08" db="EMBL/GenBank/DDBJ databases">
        <title>Genomic Encyclopedia of Type Strains, Phase IV (KMG-IV): sequencing the most valuable type-strain genomes for metagenomic binning, comparative biology and taxonomic classification.</title>
        <authorList>
            <person name="Goeker M."/>
        </authorList>
    </citation>
    <scope>NUCLEOTIDE SEQUENCE [LARGE SCALE GENOMIC DNA]</scope>
    <source>
        <strain evidence="2 3">DSM 106739</strain>
    </source>
</reference>
<keyword evidence="3" id="KW-1185">Reference proteome</keyword>
<dbReference type="AlphaFoldDB" id="A0A840BTZ3"/>
<dbReference type="RefSeq" id="WP_183638621.1">
    <property type="nucleotide sequence ID" value="NZ_BAABLE010000007.1"/>
</dbReference>
<evidence type="ECO:0000313" key="3">
    <source>
        <dbReference type="Proteomes" id="UP000561045"/>
    </source>
</evidence>
<keyword evidence="1" id="KW-0812">Transmembrane</keyword>
<sequence>MAFSVIVVLTTILGLMFLPRSIQDLAIVLPAVVGAAPLGIAVYALLKERKTVAKALALSSIVSIPLGLACAYFVVVTVGLSAMSGMRW</sequence>
<keyword evidence="1" id="KW-0472">Membrane</keyword>
<feature type="transmembrane region" description="Helical" evidence="1">
    <location>
        <begin position="58"/>
        <end position="83"/>
    </location>
</feature>